<dbReference type="GO" id="GO:0016925">
    <property type="term" value="P:protein sumoylation"/>
    <property type="evidence" value="ECO:0007669"/>
    <property type="project" value="UniProtKB-UniPathway"/>
</dbReference>
<dbReference type="Gene3D" id="3.10.290.20">
    <property type="entry name" value="Ubiquitin-like 2 activating enzyme e1b. Chain: B, domain 3"/>
    <property type="match status" value="1"/>
</dbReference>
<dbReference type="PANTHER" id="PTHR10953:SF5">
    <property type="entry name" value="SUMO-ACTIVATING ENZYME SUBUNIT 2"/>
    <property type="match status" value="1"/>
</dbReference>
<dbReference type="InterPro" id="IPR023318">
    <property type="entry name" value="Ub_act_enz_dom_a_sf"/>
</dbReference>
<dbReference type="GO" id="GO:0019948">
    <property type="term" value="F:SUMO activating enzyme activity"/>
    <property type="evidence" value="ECO:0007669"/>
    <property type="project" value="TreeGrafter"/>
</dbReference>
<dbReference type="PANTHER" id="PTHR10953">
    <property type="entry name" value="UBIQUITIN-ACTIVATING ENZYME E1"/>
    <property type="match status" value="1"/>
</dbReference>
<dbReference type="PROSITE" id="PS00865">
    <property type="entry name" value="UBIQUITIN_ACTIVAT_2"/>
    <property type="match status" value="1"/>
</dbReference>
<dbReference type="InterPro" id="IPR033127">
    <property type="entry name" value="UBQ-activ_enz_E1_Cys_AS"/>
</dbReference>
<evidence type="ECO:0000313" key="16">
    <source>
        <dbReference type="EMBL" id="ESZ89787.1"/>
    </source>
</evidence>
<feature type="domain" description="Ubiquitin/SUMO-activating enzyme ubiquitin-like" evidence="15">
    <location>
        <begin position="450"/>
        <end position="517"/>
    </location>
</feature>
<proteinExistence type="inferred from homology"/>
<dbReference type="Pfam" id="PF00899">
    <property type="entry name" value="ThiF"/>
    <property type="match status" value="1"/>
</dbReference>
<evidence type="ECO:0000259" key="15">
    <source>
        <dbReference type="Pfam" id="PF14732"/>
    </source>
</evidence>
<evidence type="ECO:0000313" key="17">
    <source>
        <dbReference type="Proteomes" id="UP000019487"/>
    </source>
</evidence>
<evidence type="ECO:0000256" key="1">
    <source>
        <dbReference type="ARBA" id="ARBA00004123"/>
    </source>
</evidence>
<evidence type="ECO:0008006" key="18">
    <source>
        <dbReference type="Google" id="ProtNLM"/>
    </source>
</evidence>
<accession>W9BYY9</accession>
<dbReference type="HOGENOM" id="CLU_013325_7_3_1"/>
<keyword evidence="6" id="KW-0547">Nucleotide-binding</keyword>
<name>W9BYY9_SCLBF</name>
<dbReference type="CDD" id="cd01489">
    <property type="entry name" value="Uba2_SUMO"/>
    <property type="match status" value="1"/>
</dbReference>
<evidence type="ECO:0000256" key="6">
    <source>
        <dbReference type="ARBA" id="ARBA00022741"/>
    </source>
</evidence>
<protein>
    <recommendedName>
        <fullName evidence="18">Ubiquitin-activating enzyme E1-like</fullName>
    </recommendedName>
</protein>
<evidence type="ECO:0000256" key="7">
    <source>
        <dbReference type="ARBA" id="ARBA00022786"/>
    </source>
</evidence>
<evidence type="ECO:0000259" key="14">
    <source>
        <dbReference type="Pfam" id="PF10585"/>
    </source>
</evidence>
<dbReference type="InterPro" id="IPR045886">
    <property type="entry name" value="ThiF/MoeB/HesA"/>
</dbReference>
<organism evidence="16 17">
    <name type="scientific">Sclerotinia borealis (strain F-4128)</name>
    <dbReference type="NCBI Taxonomy" id="1432307"/>
    <lineage>
        <taxon>Eukaryota</taxon>
        <taxon>Fungi</taxon>
        <taxon>Dikarya</taxon>
        <taxon>Ascomycota</taxon>
        <taxon>Pezizomycotina</taxon>
        <taxon>Leotiomycetes</taxon>
        <taxon>Helotiales</taxon>
        <taxon>Sclerotiniaceae</taxon>
        <taxon>Sclerotinia</taxon>
    </lineage>
</organism>
<dbReference type="Proteomes" id="UP000019487">
    <property type="component" value="Unassembled WGS sequence"/>
</dbReference>
<keyword evidence="5" id="KW-0479">Metal-binding</keyword>
<evidence type="ECO:0000256" key="10">
    <source>
        <dbReference type="ARBA" id="ARBA00023242"/>
    </source>
</evidence>
<dbReference type="InterPro" id="IPR028077">
    <property type="entry name" value="UAE_UbL_dom"/>
</dbReference>
<comment type="caution">
    <text evidence="16">The sequence shown here is derived from an EMBL/GenBank/DDBJ whole genome shotgun (WGS) entry which is preliminary data.</text>
</comment>
<keyword evidence="7" id="KW-0833">Ubl conjugation pathway</keyword>
<dbReference type="FunFam" id="3.40.50.720:FF:000618">
    <property type="entry name" value="SUMO-activating enzyme subunit 2"/>
    <property type="match status" value="1"/>
</dbReference>
<dbReference type="FunFam" id="3.50.50.80:FF:000002">
    <property type="entry name" value="SUMO-activating enzyme subunit 2"/>
    <property type="match status" value="1"/>
</dbReference>
<feature type="compositionally biased region" description="Polar residues" evidence="12">
    <location>
        <begin position="631"/>
        <end position="646"/>
    </location>
</feature>
<dbReference type="GO" id="GO:0046872">
    <property type="term" value="F:metal ion binding"/>
    <property type="evidence" value="ECO:0007669"/>
    <property type="project" value="UniProtKB-KW"/>
</dbReference>
<dbReference type="OrthoDB" id="10255449at2759"/>
<evidence type="ECO:0000256" key="2">
    <source>
        <dbReference type="ARBA" id="ARBA00004718"/>
    </source>
</evidence>
<comment type="pathway">
    <text evidence="2">Protein modification; protein sumoylation.</text>
</comment>
<dbReference type="PROSITE" id="PS51257">
    <property type="entry name" value="PROKAR_LIPOPROTEIN"/>
    <property type="match status" value="1"/>
</dbReference>
<dbReference type="InterPro" id="IPR042449">
    <property type="entry name" value="Ub-E1_IAD_1"/>
</dbReference>
<feature type="active site" description="Glycyl thioester intermediate" evidence="11">
    <location>
        <position position="177"/>
    </location>
</feature>
<feature type="domain" description="Ubiquitin-activating enzyme SCCH" evidence="14">
    <location>
        <begin position="315"/>
        <end position="377"/>
    </location>
</feature>
<feature type="region of interest" description="Disordered" evidence="12">
    <location>
        <begin position="512"/>
        <end position="671"/>
    </location>
</feature>
<dbReference type="Pfam" id="PF14732">
    <property type="entry name" value="UAE_UbL"/>
    <property type="match status" value="1"/>
</dbReference>
<evidence type="ECO:0000256" key="11">
    <source>
        <dbReference type="PROSITE-ProRule" id="PRU10132"/>
    </source>
</evidence>
<dbReference type="SUPFAM" id="SSF69572">
    <property type="entry name" value="Activating enzymes of the ubiquitin-like proteins"/>
    <property type="match status" value="1"/>
</dbReference>
<keyword evidence="4" id="KW-0808">Transferase</keyword>
<dbReference type="GO" id="GO:0016740">
    <property type="term" value="F:transferase activity"/>
    <property type="evidence" value="ECO:0007669"/>
    <property type="project" value="UniProtKB-KW"/>
</dbReference>
<evidence type="ECO:0000259" key="13">
    <source>
        <dbReference type="Pfam" id="PF00899"/>
    </source>
</evidence>
<dbReference type="InterPro" id="IPR019572">
    <property type="entry name" value="UBA_E1_SCCH"/>
</dbReference>
<evidence type="ECO:0000256" key="12">
    <source>
        <dbReference type="SAM" id="MobiDB-lite"/>
    </source>
</evidence>
<reference evidence="16 17" key="1">
    <citation type="journal article" date="2014" name="Genome Announc.">
        <title>Draft genome sequence of Sclerotinia borealis, a psychrophilic plant pathogenic fungus.</title>
        <authorList>
            <person name="Mardanov A.V."/>
            <person name="Beletsky A.V."/>
            <person name="Kadnikov V.V."/>
            <person name="Ignatov A.N."/>
            <person name="Ravin N.V."/>
        </authorList>
    </citation>
    <scope>NUCLEOTIDE SEQUENCE [LARGE SCALE GENOMIC DNA]</scope>
    <source>
        <strain evidence="17">F-4157</strain>
    </source>
</reference>
<dbReference type="GO" id="GO:0005737">
    <property type="term" value="C:cytoplasm"/>
    <property type="evidence" value="ECO:0007669"/>
    <property type="project" value="TreeGrafter"/>
</dbReference>
<evidence type="ECO:0000256" key="9">
    <source>
        <dbReference type="ARBA" id="ARBA00022840"/>
    </source>
</evidence>
<comment type="similarity">
    <text evidence="3">Belongs to the ubiquitin-activating E1 family.</text>
</comment>
<dbReference type="STRING" id="1432307.W9BYY9"/>
<evidence type="ECO:0000256" key="3">
    <source>
        <dbReference type="ARBA" id="ARBA00005673"/>
    </source>
</evidence>
<dbReference type="FunFam" id="1.10.10.520:FF:000003">
    <property type="entry name" value="Ubiquitin-activating enzyme E1-like"/>
    <property type="match status" value="1"/>
</dbReference>
<keyword evidence="9" id="KW-0067">ATP-binding</keyword>
<keyword evidence="17" id="KW-1185">Reference proteome</keyword>
<dbReference type="Gene3D" id="1.10.10.520">
    <property type="entry name" value="Ubiquitin activating enzymes (Uba3). Chain: B, domain 2"/>
    <property type="match status" value="1"/>
</dbReference>
<dbReference type="EMBL" id="AYSA01000778">
    <property type="protein sequence ID" value="ESZ89787.1"/>
    <property type="molecule type" value="Genomic_DNA"/>
</dbReference>
<dbReference type="GO" id="GO:0005524">
    <property type="term" value="F:ATP binding"/>
    <property type="evidence" value="ECO:0007669"/>
    <property type="project" value="UniProtKB-KW"/>
</dbReference>
<dbReference type="Gene3D" id="3.50.50.80">
    <property type="entry name" value="Ubiquitin-activating enzyme E1, inactive adenylation domain, subdomain 1"/>
    <property type="match status" value="1"/>
</dbReference>
<dbReference type="UniPathway" id="UPA00886"/>
<gene>
    <name evidence="16" type="ORF">SBOR_9825</name>
</gene>
<evidence type="ECO:0000256" key="8">
    <source>
        <dbReference type="ARBA" id="ARBA00022833"/>
    </source>
</evidence>
<dbReference type="GO" id="GO:0031510">
    <property type="term" value="C:SUMO activating enzyme complex"/>
    <property type="evidence" value="ECO:0007669"/>
    <property type="project" value="TreeGrafter"/>
</dbReference>
<keyword evidence="8" id="KW-0862">Zinc</keyword>
<sequence length="671" mass="73888">MMRDQFNTQSLGKPLNMMVKEARILMVGAGGIGCELLKNLVLAGFGEIHIVDLDTIDLSNLNRQFLFRHEHIKKPKALVAKYAAHKFNPKVKLEAHHANIKDAQFNVDWFKGFTTVFNALDNLEARRHVNKMCLAADIPLVESGTTGFNGQVQVIKKGKTACYDCTTKETPKSFPVCTIRSTPSQPIHCIVWGKSYLLSEVFGTSEDESTEMDHSEDSENAKEIEKLRLESQALKMIKESVGTDAFPQLLFDKVYKDDIVRLRSMEDMWKSRRPPEALDYATLNSEAGSDEARKQAVLKDDQRVWNLHENLIVFKDSLERLSKRLQELKATSNGAGSAEPIITFDKDDEDTLDFVTASANLRSIVFGIECKSRFDIKQMAGNIIPAIATTNAIVAGLCVLQSFKVLRDDYSGSKEIFLSPFAPERLLSSDKFREPNPDCPVCSVAQTRLLVDMSRATLSDLVEGFLKLQLGYGEELVVNNESGLLYDVEETENLDKKLSELGIKGDTFLTVIDEDDENPKGPRSLQYSSPSPDNHNSDTTMEDTPIKSLDIHPRSSTHTPLLTGTLPAPVDPESPIPRRKKPVPEPTAPVSTNGNATHTNGHAKPPSADVFQNGSANGFKKRSASDALGDNASSTSKRSKTLSGSGDANAAEDGIIVLDDANDGAIMIDDD</sequence>
<comment type="subcellular location">
    <subcellularLocation>
        <location evidence="1">Nucleus</location>
    </subcellularLocation>
</comment>
<feature type="compositionally biased region" description="Polar residues" evidence="12">
    <location>
        <begin position="589"/>
        <end position="600"/>
    </location>
</feature>
<evidence type="ECO:0000256" key="4">
    <source>
        <dbReference type="ARBA" id="ARBA00022679"/>
    </source>
</evidence>
<dbReference type="InterPro" id="IPR000594">
    <property type="entry name" value="ThiF_NAD_FAD-bd"/>
</dbReference>
<dbReference type="AlphaFoldDB" id="W9BYY9"/>
<keyword evidence="10" id="KW-0539">Nucleus</keyword>
<dbReference type="Pfam" id="PF10585">
    <property type="entry name" value="UBA_E1_SCCH"/>
    <property type="match status" value="1"/>
</dbReference>
<feature type="compositionally biased region" description="Polar residues" evidence="12">
    <location>
        <begin position="525"/>
        <end position="539"/>
    </location>
</feature>
<evidence type="ECO:0000256" key="5">
    <source>
        <dbReference type="ARBA" id="ARBA00022723"/>
    </source>
</evidence>
<dbReference type="InterPro" id="IPR035985">
    <property type="entry name" value="Ubiquitin-activating_enz"/>
</dbReference>
<feature type="domain" description="THIF-type NAD/FAD binding fold" evidence="13">
    <location>
        <begin position="7"/>
        <end position="440"/>
    </location>
</feature>